<dbReference type="AlphaFoldDB" id="A0A4Y8KPZ7"/>
<evidence type="ECO:0000313" key="2">
    <source>
        <dbReference type="EMBL" id="TFD79998.1"/>
    </source>
</evidence>
<dbReference type="InterPro" id="IPR005135">
    <property type="entry name" value="Endo/exonuclease/phosphatase"/>
</dbReference>
<evidence type="ECO:0000259" key="1">
    <source>
        <dbReference type="Pfam" id="PF03372"/>
    </source>
</evidence>
<gene>
    <name evidence="2" type="ORF">E3T53_06240</name>
</gene>
<dbReference type="GO" id="GO:0004519">
    <property type="term" value="F:endonuclease activity"/>
    <property type="evidence" value="ECO:0007669"/>
    <property type="project" value="UniProtKB-KW"/>
</dbReference>
<keyword evidence="2" id="KW-0255">Endonuclease</keyword>
<dbReference type="Proteomes" id="UP000298218">
    <property type="component" value="Unassembled WGS sequence"/>
</dbReference>
<keyword evidence="2" id="KW-0378">Hydrolase</keyword>
<dbReference type="Pfam" id="PF03372">
    <property type="entry name" value="Exo_endo_phos"/>
    <property type="match status" value="1"/>
</dbReference>
<dbReference type="SUPFAM" id="SSF56219">
    <property type="entry name" value="DNase I-like"/>
    <property type="match status" value="1"/>
</dbReference>
<feature type="domain" description="Endonuclease/exonuclease/phosphatase" evidence="1">
    <location>
        <begin position="5"/>
        <end position="212"/>
    </location>
</feature>
<keyword evidence="2" id="KW-0540">Nuclease</keyword>
<dbReference type="Gene3D" id="3.60.10.10">
    <property type="entry name" value="Endonuclease/exonuclease/phosphatase"/>
    <property type="match status" value="1"/>
</dbReference>
<dbReference type="GO" id="GO:0004527">
    <property type="term" value="F:exonuclease activity"/>
    <property type="evidence" value="ECO:0007669"/>
    <property type="project" value="UniProtKB-KW"/>
</dbReference>
<dbReference type="OrthoDB" id="4398889at2"/>
<organism evidence="2 3">
    <name type="scientific">Cryobacterium psychrophilum</name>
    <dbReference type="NCBI Taxonomy" id="41988"/>
    <lineage>
        <taxon>Bacteria</taxon>
        <taxon>Bacillati</taxon>
        <taxon>Actinomycetota</taxon>
        <taxon>Actinomycetes</taxon>
        <taxon>Micrococcales</taxon>
        <taxon>Microbacteriaceae</taxon>
        <taxon>Cryobacterium</taxon>
    </lineage>
</organism>
<reference evidence="2 3" key="1">
    <citation type="submission" date="2019-03" db="EMBL/GenBank/DDBJ databases">
        <title>Genomics of glacier-inhabiting Cryobacterium strains.</title>
        <authorList>
            <person name="Liu Q."/>
            <person name="Xin Y.-H."/>
        </authorList>
    </citation>
    <scope>NUCLEOTIDE SEQUENCE [LARGE SCALE GENOMIC DNA]</scope>
    <source>
        <strain evidence="2 3">CGMCC 1.4292</strain>
    </source>
</reference>
<sequence>MKVISYNLRKNRASGELIALAERYDPDILCLQECDTLELPAEVGLLHLADWTVRNRLGLAIYYRRDRFTTVKTQTFALKKSVHDRLLTPAHERLIGTRLVDLVEQREIVVASFHAAPLTALNSLRRNQIRSAHDELHELGPGLPTLMVGDYNYPIFKQKLSAHVNESGYDLTLSDTVTYTRYKFFQGHFDLATSVGLSIDNVATLPSGTSDHMPILVTSSYSADKPMRPLYVGSAATDRDVTIGI</sequence>
<protein>
    <submittedName>
        <fullName evidence="2">Endonuclease/exonuclease/phosphatase family protein</fullName>
    </submittedName>
</protein>
<dbReference type="EMBL" id="SOHQ01000019">
    <property type="protein sequence ID" value="TFD79998.1"/>
    <property type="molecule type" value="Genomic_DNA"/>
</dbReference>
<comment type="caution">
    <text evidence="2">The sequence shown here is derived from an EMBL/GenBank/DDBJ whole genome shotgun (WGS) entry which is preliminary data.</text>
</comment>
<dbReference type="InterPro" id="IPR036691">
    <property type="entry name" value="Endo/exonu/phosph_ase_sf"/>
</dbReference>
<dbReference type="RefSeq" id="WP_134172294.1">
    <property type="nucleotide sequence ID" value="NZ_SODI01000001.1"/>
</dbReference>
<name>A0A4Y8KPZ7_9MICO</name>
<evidence type="ECO:0000313" key="3">
    <source>
        <dbReference type="Proteomes" id="UP000298218"/>
    </source>
</evidence>
<accession>A0A4Y8KPZ7</accession>
<proteinExistence type="predicted"/>
<keyword evidence="2" id="KW-0269">Exonuclease</keyword>
<keyword evidence="3" id="KW-1185">Reference proteome</keyword>